<sequence length="64" mass="7532">MLIKSGREYNGMWSRFESMPVIGRGYFDGIQGCWHQIAVLRYLALVRVVGIYSWRRNIVRQLLA</sequence>
<gene>
    <name evidence="1" type="ORF">DCCM_4561</name>
</gene>
<name>A0A2L2XHG5_9FIRM</name>
<proteinExistence type="predicted"/>
<keyword evidence="2" id="KW-1185">Reference proteome</keyword>
<dbReference type="AlphaFoldDB" id="A0A2L2XHG5"/>
<organism evidence="1 2">
    <name type="scientific">Desulfocucumis palustris</name>
    <dbReference type="NCBI Taxonomy" id="1898651"/>
    <lineage>
        <taxon>Bacteria</taxon>
        <taxon>Bacillati</taxon>
        <taxon>Bacillota</taxon>
        <taxon>Clostridia</taxon>
        <taxon>Eubacteriales</taxon>
        <taxon>Desulfocucumaceae</taxon>
        <taxon>Desulfocucumis</taxon>
    </lineage>
</organism>
<dbReference type="EMBL" id="BFAV01000162">
    <property type="protein sequence ID" value="GBF35434.1"/>
    <property type="molecule type" value="Genomic_DNA"/>
</dbReference>
<protein>
    <submittedName>
        <fullName evidence="1">Uncharacterized protein</fullName>
    </submittedName>
</protein>
<evidence type="ECO:0000313" key="1">
    <source>
        <dbReference type="EMBL" id="GBF35434.1"/>
    </source>
</evidence>
<dbReference type="RefSeq" id="WP_104373503.1">
    <property type="nucleotide sequence ID" value="NZ_BFAV01000162.1"/>
</dbReference>
<evidence type="ECO:0000313" key="2">
    <source>
        <dbReference type="Proteomes" id="UP000239549"/>
    </source>
</evidence>
<accession>A0A2L2XHG5</accession>
<reference evidence="2" key="1">
    <citation type="submission" date="2018-02" db="EMBL/GenBank/DDBJ databases">
        <title>Genome sequence of Desulfocucumis palustris strain NAW-5.</title>
        <authorList>
            <person name="Watanabe M."/>
            <person name="Kojima H."/>
            <person name="Fukui M."/>
        </authorList>
    </citation>
    <scope>NUCLEOTIDE SEQUENCE [LARGE SCALE GENOMIC DNA]</scope>
    <source>
        <strain evidence="2">NAW-5</strain>
    </source>
</reference>
<dbReference type="Proteomes" id="UP000239549">
    <property type="component" value="Unassembled WGS sequence"/>
</dbReference>
<comment type="caution">
    <text evidence="1">The sequence shown here is derived from an EMBL/GenBank/DDBJ whole genome shotgun (WGS) entry which is preliminary data.</text>
</comment>